<dbReference type="SMART" id="SM00267">
    <property type="entry name" value="GGDEF"/>
    <property type="match status" value="1"/>
</dbReference>
<dbReference type="InterPro" id="IPR029016">
    <property type="entry name" value="GAF-like_dom_sf"/>
</dbReference>
<dbReference type="SUPFAM" id="SSF55781">
    <property type="entry name" value="GAF domain-like"/>
    <property type="match status" value="1"/>
</dbReference>
<dbReference type="InterPro" id="IPR043128">
    <property type="entry name" value="Rev_trsase/Diguanyl_cyclase"/>
</dbReference>
<dbReference type="GO" id="GO:0003824">
    <property type="term" value="F:catalytic activity"/>
    <property type="evidence" value="ECO:0007669"/>
    <property type="project" value="UniProtKB-ARBA"/>
</dbReference>
<dbReference type="PANTHER" id="PTHR43102:SF2">
    <property type="entry name" value="GAF DOMAIN-CONTAINING PROTEIN"/>
    <property type="match status" value="1"/>
</dbReference>
<name>A0A139BS25_9PROT</name>
<dbReference type="PROSITE" id="PS50887">
    <property type="entry name" value="GGDEF"/>
    <property type="match status" value="1"/>
</dbReference>
<protein>
    <submittedName>
        <fullName evidence="2">Diguanylate cyclase with GAF sensor</fullName>
    </submittedName>
</protein>
<dbReference type="InterPro" id="IPR029787">
    <property type="entry name" value="Nucleotide_cyclase"/>
</dbReference>
<organism evidence="2 3">
    <name type="scientific">Candidatus Gallionella acididurans</name>
    <dbReference type="NCBI Taxonomy" id="1796491"/>
    <lineage>
        <taxon>Bacteria</taxon>
        <taxon>Pseudomonadati</taxon>
        <taxon>Pseudomonadota</taxon>
        <taxon>Betaproteobacteria</taxon>
        <taxon>Nitrosomonadales</taxon>
        <taxon>Gallionellaceae</taxon>
        <taxon>Gallionella</taxon>
    </lineage>
</organism>
<dbReference type="Pfam" id="PF00990">
    <property type="entry name" value="GGDEF"/>
    <property type="match status" value="1"/>
</dbReference>
<gene>
    <name evidence="2" type="ORF">AWT59_2346</name>
</gene>
<dbReference type="PATRIC" id="fig|1796491.3.peg.2562"/>
<dbReference type="Proteomes" id="UP000070578">
    <property type="component" value="Unassembled WGS sequence"/>
</dbReference>
<proteinExistence type="predicted"/>
<feature type="domain" description="GGDEF" evidence="1">
    <location>
        <begin position="194"/>
        <end position="320"/>
    </location>
</feature>
<comment type="caution">
    <text evidence="2">The sequence shown here is derived from an EMBL/GenBank/DDBJ whole genome shotgun (WGS) entry which is preliminary data.</text>
</comment>
<dbReference type="PANTHER" id="PTHR43102">
    <property type="entry name" value="SLR1143 PROTEIN"/>
    <property type="match status" value="1"/>
</dbReference>
<dbReference type="SMART" id="SM00065">
    <property type="entry name" value="GAF"/>
    <property type="match status" value="1"/>
</dbReference>
<evidence type="ECO:0000313" key="2">
    <source>
        <dbReference type="EMBL" id="KXS31515.1"/>
    </source>
</evidence>
<dbReference type="InterPro" id="IPR003018">
    <property type="entry name" value="GAF"/>
</dbReference>
<dbReference type="FunFam" id="3.30.70.270:FF:000001">
    <property type="entry name" value="Diguanylate cyclase domain protein"/>
    <property type="match status" value="1"/>
</dbReference>
<evidence type="ECO:0000313" key="3">
    <source>
        <dbReference type="Proteomes" id="UP000070578"/>
    </source>
</evidence>
<evidence type="ECO:0000259" key="1">
    <source>
        <dbReference type="PROSITE" id="PS50887"/>
    </source>
</evidence>
<dbReference type="Gene3D" id="3.30.450.40">
    <property type="match status" value="1"/>
</dbReference>
<dbReference type="Gene3D" id="3.30.70.270">
    <property type="match status" value="1"/>
</dbReference>
<dbReference type="NCBIfam" id="TIGR00254">
    <property type="entry name" value="GGDEF"/>
    <property type="match status" value="1"/>
</dbReference>
<accession>A0A139BS25</accession>
<dbReference type="SUPFAM" id="SSF55073">
    <property type="entry name" value="Nucleotide cyclase"/>
    <property type="match status" value="1"/>
</dbReference>
<dbReference type="AlphaFoldDB" id="A0A139BS25"/>
<dbReference type="Pfam" id="PF01590">
    <property type="entry name" value="GAF"/>
    <property type="match status" value="1"/>
</dbReference>
<reference evidence="2 3" key="2">
    <citation type="submission" date="2016-03" db="EMBL/GenBank/DDBJ databases">
        <title>New uncultured bacterium of the family Gallionellaceae from acid mine drainage: description and reconstruction of genome based on metagenomic analysis of microbial community.</title>
        <authorList>
            <person name="Kadnikov V."/>
            <person name="Ivasenko D."/>
            <person name="Beletsky A."/>
            <person name="Mardanov A."/>
            <person name="Danilova E."/>
            <person name="Pimenov N."/>
            <person name="Karnachuk O."/>
            <person name="Ravin N."/>
        </authorList>
    </citation>
    <scope>NUCLEOTIDE SEQUENCE [LARGE SCALE GENOMIC DNA]</scope>
    <source>
        <strain evidence="2">ShG14-8</strain>
    </source>
</reference>
<reference evidence="2 3" key="1">
    <citation type="submission" date="2016-02" db="EMBL/GenBank/DDBJ databases">
        <authorList>
            <person name="Wen L."/>
            <person name="He K."/>
            <person name="Yang H."/>
        </authorList>
    </citation>
    <scope>NUCLEOTIDE SEQUENCE [LARGE SCALE GENOMIC DNA]</scope>
    <source>
        <strain evidence="2">ShG14-8</strain>
    </source>
</reference>
<dbReference type="EMBL" id="LSLI01000070">
    <property type="protein sequence ID" value="KXS31515.1"/>
    <property type="molecule type" value="Genomic_DNA"/>
</dbReference>
<dbReference type="CDD" id="cd01949">
    <property type="entry name" value="GGDEF"/>
    <property type="match status" value="1"/>
</dbReference>
<dbReference type="InterPro" id="IPR000160">
    <property type="entry name" value="GGDEF_dom"/>
</dbReference>
<sequence length="320" mass="35942">MKIPEKPLDEEHRLSVLHALNILDTPAEERFDRVTRLARRLFDTPFSFVTLVDRERVWLKSAAGMNIQEGPRDLSFCGHAILGNDIFIIPDTTKDERFFDHPAVTDPPCIRFYAGVPLKYADGSKLGTLCIVDTKPRQLTDEDIGVMGDLAKIVERELIAVQLATLDDLTKLSNRRGFLALAKQSLNFCARQNIPASLVIIDLNAFKAINDNFGHAAGDRVLVAFAEQMKAIFRDSDVVARLGGDEFSVLLSGILSPQAPEIVERFRKSIAFYFAENMPEYSISFSVGIKTLDLYKGYSLEDLLEQADHLMYQNKTSNKK</sequence>